<protein>
    <submittedName>
        <fullName evidence="7">LysE family transporter</fullName>
    </submittedName>
</protein>
<proteinExistence type="predicted"/>
<gene>
    <name evidence="7" type="ORF">ACHKAR_10850</name>
</gene>
<keyword evidence="2" id="KW-1003">Cell membrane</keyword>
<keyword evidence="8" id="KW-1185">Reference proteome</keyword>
<evidence type="ECO:0000256" key="5">
    <source>
        <dbReference type="ARBA" id="ARBA00023136"/>
    </source>
</evidence>
<comment type="caution">
    <text evidence="7">The sequence shown here is derived from an EMBL/GenBank/DDBJ whole genome shotgun (WGS) entry which is preliminary data.</text>
</comment>
<evidence type="ECO:0000256" key="3">
    <source>
        <dbReference type="ARBA" id="ARBA00022692"/>
    </source>
</evidence>
<keyword evidence="5 6" id="KW-0472">Membrane</keyword>
<accession>A0ABW7NBS9</accession>
<dbReference type="Proteomes" id="UP001610063">
    <property type="component" value="Unassembled WGS sequence"/>
</dbReference>
<feature type="transmembrane region" description="Helical" evidence="6">
    <location>
        <begin position="183"/>
        <end position="201"/>
    </location>
</feature>
<keyword evidence="4 6" id="KW-1133">Transmembrane helix</keyword>
<feature type="transmembrane region" description="Helical" evidence="6">
    <location>
        <begin position="6"/>
        <end position="26"/>
    </location>
</feature>
<evidence type="ECO:0000256" key="4">
    <source>
        <dbReference type="ARBA" id="ARBA00022989"/>
    </source>
</evidence>
<feature type="transmembrane region" description="Helical" evidence="6">
    <location>
        <begin position="112"/>
        <end position="137"/>
    </location>
</feature>
<evidence type="ECO:0000256" key="2">
    <source>
        <dbReference type="ARBA" id="ARBA00022475"/>
    </source>
</evidence>
<keyword evidence="3 6" id="KW-0812">Transmembrane</keyword>
<comment type="subcellular location">
    <subcellularLocation>
        <location evidence="1">Cell membrane</location>
        <topology evidence="1">Multi-pass membrane protein</topology>
    </subcellularLocation>
</comment>
<reference evidence="7 8" key="1">
    <citation type="journal article" date="2013" name="Int. J. Syst. Evol. Microbiol.">
        <title>Marinoscillum luteum sp. nov., isolated from marine sediment.</title>
        <authorList>
            <person name="Cha I.T."/>
            <person name="Park S.J."/>
            <person name="Kim S.J."/>
            <person name="Kim J.G."/>
            <person name="Jung M.Y."/>
            <person name="Shin K.S."/>
            <person name="Kwon K.K."/>
            <person name="Yang S.H."/>
            <person name="Seo Y.S."/>
            <person name="Rhee S.K."/>
        </authorList>
    </citation>
    <scope>NUCLEOTIDE SEQUENCE [LARGE SCALE GENOMIC DNA]</scope>
    <source>
        <strain evidence="7 8">KCTC 23939</strain>
    </source>
</reference>
<dbReference type="InterPro" id="IPR001123">
    <property type="entry name" value="LeuE-type"/>
</dbReference>
<organism evidence="7 8">
    <name type="scientific">Marinoscillum luteum</name>
    <dbReference type="NCBI Taxonomy" id="861051"/>
    <lineage>
        <taxon>Bacteria</taxon>
        <taxon>Pseudomonadati</taxon>
        <taxon>Bacteroidota</taxon>
        <taxon>Cytophagia</taxon>
        <taxon>Cytophagales</taxon>
        <taxon>Reichenbachiellaceae</taxon>
        <taxon>Marinoscillum</taxon>
    </lineage>
</organism>
<name>A0ABW7NBS9_9BACT</name>
<evidence type="ECO:0000256" key="6">
    <source>
        <dbReference type="SAM" id="Phobius"/>
    </source>
</evidence>
<evidence type="ECO:0000313" key="8">
    <source>
        <dbReference type="Proteomes" id="UP001610063"/>
    </source>
</evidence>
<evidence type="ECO:0000256" key="1">
    <source>
        <dbReference type="ARBA" id="ARBA00004651"/>
    </source>
</evidence>
<feature type="transmembrane region" description="Helical" evidence="6">
    <location>
        <begin position="73"/>
        <end position="91"/>
    </location>
</feature>
<sequence>MSTQVFIIAFVVSYLGSIPPGTINITSMQLSVQNHQRAAFFFALAASITEFAYAGVTVRLQLFLSEKPFFTEYFQIITALAMLALGVANLLTKTNSQSLLSKTTTPKGRNGFKLGVILGVLNPLTIPFWLAVTAYLQNHRLISLSGVNFWLYLSGISIGTFALLLTVNRLGARFTNIADNQLLVHRLPGIIFILLGLYNFIDWLF</sequence>
<dbReference type="EMBL" id="JBIPKE010000016">
    <property type="protein sequence ID" value="MFH6983944.1"/>
    <property type="molecule type" value="Genomic_DNA"/>
</dbReference>
<evidence type="ECO:0000313" key="7">
    <source>
        <dbReference type="EMBL" id="MFH6983944.1"/>
    </source>
</evidence>
<dbReference type="RefSeq" id="WP_395417445.1">
    <property type="nucleotide sequence ID" value="NZ_JBIPKE010000016.1"/>
</dbReference>
<feature type="transmembrane region" description="Helical" evidence="6">
    <location>
        <begin position="38"/>
        <end position="61"/>
    </location>
</feature>
<dbReference type="Pfam" id="PF01810">
    <property type="entry name" value="LysE"/>
    <property type="match status" value="1"/>
</dbReference>
<feature type="transmembrane region" description="Helical" evidence="6">
    <location>
        <begin position="149"/>
        <end position="171"/>
    </location>
</feature>